<dbReference type="AlphaFoldDB" id="A9KPM9"/>
<dbReference type="OrthoDB" id="9978306at2"/>
<name>A9KPM9_LACP7</name>
<dbReference type="HOGENOM" id="CLU_2153993_0_0_9"/>
<dbReference type="EMBL" id="CP000885">
    <property type="protein sequence ID" value="ABX43303.1"/>
    <property type="molecule type" value="Genomic_DNA"/>
</dbReference>
<evidence type="ECO:0000313" key="1">
    <source>
        <dbReference type="EMBL" id="ABX43303.1"/>
    </source>
</evidence>
<proteinExistence type="predicted"/>
<dbReference type="RefSeq" id="WP_012200954.1">
    <property type="nucleotide sequence ID" value="NC_010001.1"/>
</dbReference>
<reference evidence="2" key="1">
    <citation type="submission" date="2007-11" db="EMBL/GenBank/DDBJ databases">
        <title>Complete genome sequence of Clostridium phytofermentans ISDg.</title>
        <authorList>
            <person name="Leschine S.B."/>
            <person name="Warnick T.A."/>
            <person name="Blanchard J.L."/>
            <person name="Schnell D.J."/>
            <person name="Petit E.L."/>
            <person name="LaTouf W.G."/>
            <person name="Copeland A."/>
            <person name="Lucas S."/>
            <person name="Lapidus A."/>
            <person name="Barry K."/>
            <person name="Glavina del Rio T."/>
            <person name="Dalin E."/>
            <person name="Tice H."/>
            <person name="Pitluck S."/>
            <person name="Kiss H."/>
            <person name="Brettin T."/>
            <person name="Bruce D."/>
            <person name="Detter J.C."/>
            <person name="Han C."/>
            <person name="Kuske C."/>
            <person name="Schmutz J."/>
            <person name="Larimer F."/>
            <person name="Land M."/>
            <person name="Hauser L."/>
            <person name="Kyrpides N."/>
            <person name="Kim E.A."/>
            <person name="Richardson P."/>
        </authorList>
    </citation>
    <scope>NUCLEOTIDE SEQUENCE [LARGE SCALE GENOMIC DNA]</scope>
    <source>
        <strain evidence="2">ATCC 700394 / DSM 18823 / ISDg</strain>
    </source>
</reference>
<dbReference type="Proteomes" id="UP000000370">
    <property type="component" value="Chromosome"/>
</dbReference>
<accession>A9KPM9</accession>
<evidence type="ECO:0000313" key="2">
    <source>
        <dbReference type="Proteomes" id="UP000000370"/>
    </source>
</evidence>
<dbReference type="STRING" id="357809.Cphy_2946"/>
<gene>
    <name evidence="1" type="ordered locus">Cphy_2946</name>
</gene>
<dbReference type="KEGG" id="cpy:Cphy_2946"/>
<organism evidence="1 2">
    <name type="scientific">Lachnoclostridium phytofermentans (strain ATCC 700394 / DSM 18823 / ISDg)</name>
    <name type="common">Clostridium phytofermentans</name>
    <dbReference type="NCBI Taxonomy" id="357809"/>
    <lineage>
        <taxon>Bacteria</taxon>
        <taxon>Bacillati</taxon>
        <taxon>Bacillota</taxon>
        <taxon>Clostridia</taxon>
        <taxon>Lachnospirales</taxon>
        <taxon>Lachnospiraceae</taxon>
    </lineage>
</organism>
<sequence>MKLLLDSRKLIIAISTEITFGTFEGEEKWKVGNIYYIDNWFTVTDVDDVPIDVIPNKYFYIDGEFVLNPNWANAPEDISEINKRFDAMLLNKAESELEIDERLSLLELGLA</sequence>
<protein>
    <submittedName>
        <fullName evidence="1">Uncharacterized protein</fullName>
    </submittedName>
</protein>
<keyword evidence="2" id="KW-1185">Reference proteome</keyword>